<dbReference type="Pfam" id="PF00096">
    <property type="entry name" value="zf-C2H2"/>
    <property type="match status" value="1"/>
</dbReference>
<keyword evidence="6" id="KW-0539">Nucleus</keyword>
<dbReference type="PROSITE" id="PS50157">
    <property type="entry name" value="ZINC_FINGER_C2H2_2"/>
    <property type="match status" value="1"/>
</dbReference>
<feature type="domain" description="C2H2-type" evidence="9">
    <location>
        <begin position="13"/>
        <end position="40"/>
    </location>
</feature>
<keyword evidence="3" id="KW-0677">Repeat</keyword>
<evidence type="ECO:0000256" key="7">
    <source>
        <dbReference type="PROSITE-ProRule" id="PRU00042"/>
    </source>
</evidence>
<dbReference type="InterPro" id="IPR036236">
    <property type="entry name" value="Znf_C2H2_sf"/>
</dbReference>
<name>A0A6A7B2T2_9PLEO</name>
<dbReference type="SUPFAM" id="SSF57701">
    <property type="entry name" value="Zn2/Cys6 DNA-binding domain"/>
    <property type="match status" value="1"/>
</dbReference>
<evidence type="ECO:0000259" key="9">
    <source>
        <dbReference type="PROSITE" id="PS50157"/>
    </source>
</evidence>
<proteinExistence type="predicted"/>
<evidence type="ECO:0000256" key="2">
    <source>
        <dbReference type="ARBA" id="ARBA00022723"/>
    </source>
</evidence>
<evidence type="ECO:0000256" key="5">
    <source>
        <dbReference type="ARBA" id="ARBA00022833"/>
    </source>
</evidence>
<dbReference type="PANTHER" id="PTHR40626:SF1">
    <property type="entry name" value="TRANSCRIPTION FACTOR WITH C2H2 AND ZN(2)-CYS(6) DNA BINDING DOMAIN (EUROFUNG)"/>
    <property type="match status" value="1"/>
</dbReference>
<dbReference type="Gene3D" id="3.30.160.60">
    <property type="entry name" value="Classic Zinc Finger"/>
    <property type="match status" value="1"/>
</dbReference>
<dbReference type="PROSITE" id="PS50048">
    <property type="entry name" value="ZN2_CY6_FUNGAL_2"/>
    <property type="match status" value="1"/>
</dbReference>
<dbReference type="SMART" id="SM00355">
    <property type="entry name" value="ZnF_C2H2"/>
    <property type="match status" value="2"/>
</dbReference>
<keyword evidence="4 7" id="KW-0863">Zinc-finger</keyword>
<evidence type="ECO:0000256" key="3">
    <source>
        <dbReference type="ARBA" id="ARBA00022737"/>
    </source>
</evidence>
<accession>A0A6A7B2T2</accession>
<comment type="subcellular location">
    <subcellularLocation>
        <location evidence="1">Nucleus</location>
    </subcellularLocation>
</comment>
<evidence type="ECO:0000256" key="1">
    <source>
        <dbReference type="ARBA" id="ARBA00004123"/>
    </source>
</evidence>
<evidence type="ECO:0000313" key="11">
    <source>
        <dbReference type="Proteomes" id="UP000799423"/>
    </source>
</evidence>
<dbReference type="PROSITE" id="PS00028">
    <property type="entry name" value="ZINC_FINGER_C2H2_1"/>
    <property type="match status" value="1"/>
</dbReference>
<dbReference type="GO" id="GO:0005634">
    <property type="term" value="C:nucleus"/>
    <property type="evidence" value="ECO:0007669"/>
    <property type="project" value="UniProtKB-SubCell"/>
</dbReference>
<dbReference type="InterPro" id="IPR013087">
    <property type="entry name" value="Znf_C2H2_type"/>
</dbReference>
<protein>
    <submittedName>
        <fullName evidence="10">Uncharacterized protein</fullName>
    </submittedName>
</protein>
<sequence length="646" mass="73163">MPTTPRANVPRKYRCVTCTKTYSTNSHLRRHEATHTGRQELTCPFCGARFTRRDLAQRHIQKCSDEGREVHVPIARRGRKRISCDKCSLRKLSCDTNTPCTRCRDSGTTCTYGRLGLVSSYTNPQIEKDLHSDDSVAENVESLTCQERAGISIEFLLNFTNPSGYRPSAAIAAEAADLNTRENNDYSQTAKLQAKDYLLPHHQAMYDITDTQSSVLGFSFLTTERGDEEILAVDRFWAAADVQRSSGLEARVREIICQLSAQHKLMLERGSGLLGSFDVQLAEVVFTVANLKHFIWGYFHYFHAQYPVLHRPTFDSQAVSLPLLLAVFSFGSMSSNPSHMAFSIRQFFDIAEAYVFDQLVSSRVMRQCSTARNIANDEIELLQAALLFLIVQNNSSDLATRRRLRLQRIPALVTAVRVSGLFSYKRRCFSNGMKMHNWDIFIADEVRVRLAVWTFLTDNMLAMFLNSSPQVAISEMDGDLPCKEDIFNAELVLEFERLNLLQRSRASASTLPELLSLLLDESISAESLVHVGQKITTGDMLVLVSALHSILFTSKMNYLASTAAEVLLGATDRWKILWNIVSQNYEDGVPPHRGFERHAADYWWLVRMFVKVGKSGDLSCRYMHPTPSDSVKDLHDFVSKYKHYNV</sequence>
<dbReference type="Proteomes" id="UP000799423">
    <property type="component" value="Unassembled WGS sequence"/>
</dbReference>
<dbReference type="InterPro" id="IPR036864">
    <property type="entry name" value="Zn2-C6_fun-type_DNA-bd_sf"/>
</dbReference>
<evidence type="ECO:0000259" key="8">
    <source>
        <dbReference type="PROSITE" id="PS50048"/>
    </source>
</evidence>
<dbReference type="PANTHER" id="PTHR40626">
    <property type="entry name" value="MIP31509P"/>
    <property type="match status" value="1"/>
</dbReference>
<organism evidence="10 11">
    <name type="scientific">Plenodomus tracheiphilus IPT5</name>
    <dbReference type="NCBI Taxonomy" id="1408161"/>
    <lineage>
        <taxon>Eukaryota</taxon>
        <taxon>Fungi</taxon>
        <taxon>Dikarya</taxon>
        <taxon>Ascomycota</taxon>
        <taxon>Pezizomycotina</taxon>
        <taxon>Dothideomycetes</taxon>
        <taxon>Pleosporomycetidae</taxon>
        <taxon>Pleosporales</taxon>
        <taxon>Pleosporineae</taxon>
        <taxon>Leptosphaeriaceae</taxon>
        <taxon>Plenodomus</taxon>
    </lineage>
</organism>
<dbReference type="GO" id="GO:0000981">
    <property type="term" value="F:DNA-binding transcription factor activity, RNA polymerase II-specific"/>
    <property type="evidence" value="ECO:0007669"/>
    <property type="project" value="InterPro"/>
</dbReference>
<dbReference type="GO" id="GO:0000785">
    <property type="term" value="C:chromatin"/>
    <property type="evidence" value="ECO:0007669"/>
    <property type="project" value="TreeGrafter"/>
</dbReference>
<dbReference type="InterPro" id="IPR001138">
    <property type="entry name" value="Zn2Cys6_DnaBD"/>
</dbReference>
<keyword evidence="2" id="KW-0479">Metal-binding</keyword>
<gene>
    <name evidence="10" type="ORF">T440DRAFT_468877</name>
</gene>
<keyword evidence="5" id="KW-0862">Zinc</keyword>
<keyword evidence="11" id="KW-1185">Reference proteome</keyword>
<dbReference type="InterPro" id="IPR051059">
    <property type="entry name" value="VerF-like"/>
</dbReference>
<dbReference type="Gene3D" id="4.10.240.10">
    <property type="entry name" value="Zn(2)-C6 fungal-type DNA-binding domain"/>
    <property type="match status" value="1"/>
</dbReference>
<evidence type="ECO:0000256" key="6">
    <source>
        <dbReference type="ARBA" id="ARBA00023242"/>
    </source>
</evidence>
<dbReference type="Pfam" id="PF00172">
    <property type="entry name" value="Zn_clus"/>
    <property type="match status" value="1"/>
</dbReference>
<evidence type="ECO:0000313" key="10">
    <source>
        <dbReference type="EMBL" id="KAF2849811.1"/>
    </source>
</evidence>
<dbReference type="AlphaFoldDB" id="A0A6A7B2T2"/>
<dbReference type="EMBL" id="MU006309">
    <property type="protein sequence ID" value="KAF2849811.1"/>
    <property type="molecule type" value="Genomic_DNA"/>
</dbReference>
<dbReference type="GO" id="GO:0008270">
    <property type="term" value="F:zinc ion binding"/>
    <property type="evidence" value="ECO:0007669"/>
    <property type="project" value="UniProtKB-KW"/>
</dbReference>
<evidence type="ECO:0000256" key="4">
    <source>
        <dbReference type="ARBA" id="ARBA00022771"/>
    </source>
</evidence>
<dbReference type="SMART" id="SM00066">
    <property type="entry name" value="GAL4"/>
    <property type="match status" value="1"/>
</dbReference>
<dbReference type="GO" id="GO:0006351">
    <property type="term" value="P:DNA-templated transcription"/>
    <property type="evidence" value="ECO:0007669"/>
    <property type="project" value="InterPro"/>
</dbReference>
<dbReference type="CDD" id="cd12148">
    <property type="entry name" value="fungal_TF_MHR"/>
    <property type="match status" value="1"/>
</dbReference>
<dbReference type="GO" id="GO:0000978">
    <property type="term" value="F:RNA polymerase II cis-regulatory region sequence-specific DNA binding"/>
    <property type="evidence" value="ECO:0007669"/>
    <property type="project" value="InterPro"/>
</dbReference>
<dbReference type="PROSITE" id="PS00463">
    <property type="entry name" value="ZN2_CY6_FUNGAL_1"/>
    <property type="match status" value="1"/>
</dbReference>
<feature type="domain" description="Zn(2)-C6 fungal-type" evidence="8">
    <location>
        <begin position="83"/>
        <end position="112"/>
    </location>
</feature>
<dbReference type="CDD" id="cd00067">
    <property type="entry name" value="GAL4"/>
    <property type="match status" value="1"/>
</dbReference>
<dbReference type="Pfam" id="PF04082">
    <property type="entry name" value="Fungal_trans"/>
    <property type="match status" value="1"/>
</dbReference>
<reference evidence="10" key="1">
    <citation type="submission" date="2020-01" db="EMBL/GenBank/DDBJ databases">
        <authorList>
            <consortium name="DOE Joint Genome Institute"/>
            <person name="Haridas S."/>
            <person name="Albert R."/>
            <person name="Binder M."/>
            <person name="Bloem J."/>
            <person name="Labutti K."/>
            <person name="Salamov A."/>
            <person name="Andreopoulos B."/>
            <person name="Baker S.E."/>
            <person name="Barry K."/>
            <person name="Bills G."/>
            <person name="Bluhm B.H."/>
            <person name="Cannon C."/>
            <person name="Castanera R."/>
            <person name="Culley D.E."/>
            <person name="Daum C."/>
            <person name="Ezra D."/>
            <person name="Gonzalez J.B."/>
            <person name="Henrissat B."/>
            <person name="Kuo A."/>
            <person name="Liang C."/>
            <person name="Lipzen A."/>
            <person name="Lutzoni F."/>
            <person name="Magnuson J."/>
            <person name="Mondo S."/>
            <person name="Nolan M."/>
            <person name="Ohm R."/>
            <person name="Pangilinan J."/>
            <person name="Park H.-J."/>
            <person name="Ramirez L."/>
            <person name="Alfaro M."/>
            <person name="Sun H."/>
            <person name="Tritt A."/>
            <person name="Yoshinaga Y."/>
            <person name="Zwiers L.-H."/>
            <person name="Turgeon B.G."/>
            <person name="Goodwin S.B."/>
            <person name="Spatafora J.W."/>
            <person name="Crous P.W."/>
            <person name="Grigoriev I.V."/>
        </authorList>
    </citation>
    <scope>NUCLEOTIDE SEQUENCE</scope>
    <source>
        <strain evidence="10">IPT5</strain>
    </source>
</reference>
<dbReference type="InterPro" id="IPR007219">
    <property type="entry name" value="XnlR_reg_dom"/>
</dbReference>
<dbReference type="OrthoDB" id="3945418at2759"/>
<dbReference type="SUPFAM" id="SSF57667">
    <property type="entry name" value="beta-beta-alpha zinc fingers"/>
    <property type="match status" value="1"/>
</dbReference>